<sequence>MFNFNNKTTKVYFILNISYIYPIDKVFTIIYFSSVQISC</sequence>
<name>E1YEU3_9BACT</name>
<accession>E1YEU3</accession>
<gene>
    <name evidence="1" type="ORF">N47_J00680</name>
</gene>
<protein>
    <submittedName>
        <fullName evidence="1">Uncharacterized protein</fullName>
    </submittedName>
</protein>
<organism evidence="1">
    <name type="scientific">uncultured Desulfobacterium sp</name>
    <dbReference type="NCBI Taxonomy" id="201089"/>
    <lineage>
        <taxon>Bacteria</taxon>
        <taxon>Pseudomonadati</taxon>
        <taxon>Thermodesulfobacteriota</taxon>
        <taxon>Desulfobacteria</taxon>
        <taxon>Desulfobacterales</taxon>
        <taxon>Desulfobacteriaceae</taxon>
        <taxon>Desulfobacterium</taxon>
        <taxon>environmental samples</taxon>
    </lineage>
</organism>
<reference evidence="1" key="1">
    <citation type="journal article" date="2011" name="Environ. Microbiol.">
        <title>Genomic insights into the metabolic potential of the polycyclic aromatic hydrocarbon degrading sulfate-reducing Deltaproteobacterium N47.</title>
        <authorList>
            <person name="Bergmann F."/>
            <person name="Selesi D."/>
            <person name="Weinmaier T."/>
            <person name="Tischler P."/>
            <person name="Rattei T."/>
            <person name="Meckenstock R.U."/>
        </authorList>
    </citation>
    <scope>NUCLEOTIDE SEQUENCE</scope>
</reference>
<dbReference type="EMBL" id="FR695872">
    <property type="protein sequence ID" value="CBX29087.1"/>
    <property type="molecule type" value="Genomic_DNA"/>
</dbReference>
<proteinExistence type="predicted"/>
<dbReference type="AlphaFoldDB" id="E1YEU3"/>
<evidence type="ECO:0000313" key="1">
    <source>
        <dbReference type="EMBL" id="CBX29087.1"/>
    </source>
</evidence>